<dbReference type="AlphaFoldDB" id="A0A6C0IAL4"/>
<evidence type="ECO:0000313" key="2">
    <source>
        <dbReference type="EMBL" id="QHT89842.1"/>
    </source>
</evidence>
<protein>
    <submittedName>
        <fullName evidence="2">Uncharacterized protein</fullName>
    </submittedName>
</protein>
<proteinExistence type="predicted"/>
<sequence>MARGSGQYSLLCLAGVFVLLIALLPLTQKMLGRYAPSRSGLAGFMDMSCKDYATPCPEGYFCQQEKCTSIYPRV</sequence>
<keyword evidence="1" id="KW-0812">Transmembrane</keyword>
<keyword evidence="1" id="KW-0472">Membrane</keyword>
<reference evidence="2" key="1">
    <citation type="journal article" date="2020" name="Nature">
        <title>Giant virus diversity and host interactions through global metagenomics.</title>
        <authorList>
            <person name="Schulz F."/>
            <person name="Roux S."/>
            <person name="Paez-Espino D."/>
            <person name="Jungbluth S."/>
            <person name="Walsh D.A."/>
            <person name="Denef V.J."/>
            <person name="McMahon K.D."/>
            <person name="Konstantinidis K.T."/>
            <person name="Eloe-Fadrosh E.A."/>
            <person name="Kyrpides N.C."/>
            <person name="Woyke T."/>
        </authorList>
    </citation>
    <scope>NUCLEOTIDE SEQUENCE</scope>
    <source>
        <strain evidence="2">GVMAG-M-3300023184-62</strain>
    </source>
</reference>
<dbReference type="EMBL" id="MN740152">
    <property type="protein sequence ID" value="QHT89842.1"/>
    <property type="molecule type" value="Genomic_DNA"/>
</dbReference>
<accession>A0A6C0IAL4</accession>
<feature type="transmembrane region" description="Helical" evidence="1">
    <location>
        <begin position="6"/>
        <end position="26"/>
    </location>
</feature>
<organism evidence="2">
    <name type="scientific">viral metagenome</name>
    <dbReference type="NCBI Taxonomy" id="1070528"/>
    <lineage>
        <taxon>unclassified sequences</taxon>
        <taxon>metagenomes</taxon>
        <taxon>organismal metagenomes</taxon>
    </lineage>
</organism>
<evidence type="ECO:0000256" key="1">
    <source>
        <dbReference type="SAM" id="Phobius"/>
    </source>
</evidence>
<name>A0A6C0IAL4_9ZZZZ</name>
<keyword evidence="1" id="KW-1133">Transmembrane helix</keyword>